<protein>
    <submittedName>
        <fullName evidence="6">Integrase family protein</fullName>
    </submittedName>
</protein>
<dbReference type="InterPro" id="IPR002104">
    <property type="entry name" value="Integrase_catalytic"/>
</dbReference>
<dbReference type="GO" id="GO:0003677">
    <property type="term" value="F:DNA binding"/>
    <property type="evidence" value="ECO:0007669"/>
    <property type="project" value="UniProtKB-KW"/>
</dbReference>
<keyword evidence="3" id="KW-0238">DNA-binding</keyword>
<evidence type="ECO:0000313" key="6">
    <source>
        <dbReference type="EMBL" id="SPE27146.1"/>
    </source>
</evidence>
<dbReference type="PROSITE" id="PS51898">
    <property type="entry name" value="TYR_RECOMBINASE"/>
    <property type="match status" value="1"/>
</dbReference>
<evidence type="ECO:0000256" key="1">
    <source>
        <dbReference type="ARBA" id="ARBA00008857"/>
    </source>
</evidence>
<comment type="similarity">
    <text evidence="1">Belongs to the 'phage' integrase family.</text>
</comment>
<dbReference type="InterPro" id="IPR050808">
    <property type="entry name" value="Phage_Integrase"/>
</dbReference>
<keyword evidence="2" id="KW-0229">DNA integration</keyword>
<feature type="domain" description="Tyr recombinase" evidence="5">
    <location>
        <begin position="186"/>
        <end position="376"/>
    </location>
</feature>
<dbReference type="Proteomes" id="UP000239735">
    <property type="component" value="Unassembled WGS sequence"/>
</dbReference>
<dbReference type="Pfam" id="PF00589">
    <property type="entry name" value="Phage_integrase"/>
    <property type="match status" value="1"/>
</dbReference>
<accession>A0A2N9LV88</accession>
<dbReference type="InterPro" id="IPR013762">
    <property type="entry name" value="Integrase-like_cat_sf"/>
</dbReference>
<dbReference type="OrthoDB" id="104151at2"/>
<reference evidence="7" key="1">
    <citation type="submission" date="2018-02" db="EMBL/GenBank/DDBJ databases">
        <authorList>
            <person name="Hausmann B."/>
        </authorList>
    </citation>
    <scope>NUCLEOTIDE SEQUENCE [LARGE SCALE GENOMIC DNA]</scope>
    <source>
        <strain evidence="7">Peat soil MAG SbA5</strain>
    </source>
</reference>
<evidence type="ECO:0000256" key="2">
    <source>
        <dbReference type="ARBA" id="ARBA00022908"/>
    </source>
</evidence>
<dbReference type="AlphaFoldDB" id="A0A2N9LV88"/>
<proteinExistence type="inferred from homology"/>
<dbReference type="PANTHER" id="PTHR30629">
    <property type="entry name" value="PROPHAGE INTEGRASE"/>
    <property type="match status" value="1"/>
</dbReference>
<evidence type="ECO:0000256" key="3">
    <source>
        <dbReference type="ARBA" id="ARBA00023125"/>
    </source>
</evidence>
<name>A0A2N9LV88_9BACT</name>
<dbReference type="CDD" id="cd01189">
    <property type="entry name" value="INT_ICEBs1_C_like"/>
    <property type="match status" value="1"/>
</dbReference>
<dbReference type="SUPFAM" id="SSF56349">
    <property type="entry name" value="DNA breaking-rejoining enzymes"/>
    <property type="match status" value="1"/>
</dbReference>
<keyword evidence="4" id="KW-0233">DNA recombination</keyword>
<dbReference type="GO" id="GO:0015074">
    <property type="term" value="P:DNA integration"/>
    <property type="evidence" value="ECO:0007669"/>
    <property type="project" value="UniProtKB-KW"/>
</dbReference>
<evidence type="ECO:0000259" key="5">
    <source>
        <dbReference type="PROSITE" id="PS51898"/>
    </source>
</evidence>
<organism evidence="6 7">
    <name type="scientific">Candidatus Sulfuritelmatomonas gaucii</name>
    <dbReference type="NCBI Taxonomy" id="2043161"/>
    <lineage>
        <taxon>Bacteria</taxon>
        <taxon>Pseudomonadati</taxon>
        <taxon>Acidobacteriota</taxon>
        <taxon>Terriglobia</taxon>
        <taxon>Terriglobales</taxon>
        <taxon>Acidobacteriaceae</taxon>
        <taxon>Candidatus Sulfuritelmatomonas</taxon>
    </lineage>
</organism>
<dbReference type="GO" id="GO:0006310">
    <property type="term" value="P:DNA recombination"/>
    <property type="evidence" value="ECO:0007669"/>
    <property type="project" value="UniProtKB-KW"/>
</dbReference>
<dbReference type="PANTHER" id="PTHR30629:SF2">
    <property type="entry name" value="PROPHAGE INTEGRASE INTS-RELATED"/>
    <property type="match status" value="1"/>
</dbReference>
<dbReference type="InterPro" id="IPR010998">
    <property type="entry name" value="Integrase_recombinase_N"/>
</dbReference>
<dbReference type="InterPro" id="IPR011010">
    <property type="entry name" value="DNA_brk_join_enz"/>
</dbReference>
<sequence>MAATIAVPVPACSNRKDSMSGRYQNGCLYREKRKSGPAVWVFRYRDGEHHRKEQLGTVKQMRTRSDALKACEHLRGNINRETKSLRTFGELADHYTTHELPRKTPYYGEVCAGYLRTWILPKWAAYSLSDVKTVAVESWLETVTLSPGTKAKLRNLMHAIFNHAMRWEFASANPITLVRQSAKRTRVPEVLTADEIGALLSELEDPWRTALYVAVTTGLRVSELLALKWADVDFAAGEIRLSRGIVRQRIGEMKTEASRKPLPLDAGLADVLTQWRASCPYNQDVDFIFASPDKKGQQPYWPNAAMEDHIRPAAKCAGIEKQLGWHVLRHTFGTLVKSQGADVATTQALMRHANVSVTMDRYVQAVTPAKREAQSRLVKILPFPRVSLVPKCSHAVNGMAASD</sequence>
<dbReference type="Gene3D" id="1.10.150.130">
    <property type="match status" value="1"/>
</dbReference>
<dbReference type="EMBL" id="OKRB01000117">
    <property type="protein sequence ID" value="SPE27146.1"/>
    <property type="molecule type" value="Genomic_DNA"/>
</dbReference>
<gene>
    <name evidence="6" type="ORF">SBA5_580025</name>
</gene>
<dbReference type="Gene3D" id="1.10.443.10">
    <property type="entry name" value="Intergrase catalytic core"/>
    <property type="match status" value="1"/>
</dbReference>
<evidence type="ECO:0000313" key="7">
    <source>
        <dbReference type="Proteomes" id="UP000239735"/>
    </source>
</evidence>
<evidence type="ECO:0000256" key="4">
    <source>
        <dbReference type="ARBA" id="ARBA00023172"/>
    </source>
</evidence>